<dbReference type="Proteomes" id="UP000663879">
    <property type="component" value="Unassembled WGS sequence"/>
</dbReference>
<reference evidence="2" key="1">
    <citation type="submission" date="2021-02" db="EMBL/GenBank/DDBJ databases">
        <authorList>
            <person name="Nowell W R."/>
        </authorList>
    </citation>
    <scope>NUCLEOTIDE SEQUENCE</scope>
    <source>
        <strain evidence="2">Ploen Becks lab</strain>
    </source>
</reference>
<dbReference type="AlphaFoldDB" id="A0A814I769"/>
<proteinExistence type="predicted"/>
<comment type="caution">
    <text evidence="2">The sequence shown here is derived from an EMBL/GenBank/DDBJ whole genome shotgun (WGS) entry which is preliminary data.</text>
</comment>
<organism evidence="2 3">
    <name type="scientific">Brachionus calyciflorus</name>
    <dbReference type="NCBI Taxonomy" id="104777"/>
    <lineage>
        <taxon>Eukaryota</taxon>
        <taxon>Metazoa</taxon>
        <taxon>Spiralia</taxon>
        <taxon>Gnathifera</taxon>
        <taxon>Rotifera</taxon>
        <taxon>Eurotatoria</taxon>
        <taxon>Monogononta</taxon>
        <taxon>Pseudotrocha</taxon>
        <taxon>Ploima</taxon>
        <taxon>Brachionidae</taxon>
        <taxon>Brachionus</taxon>
    </lineage>
</organism>
<accession>A0A814I769</accession>
<evidence type="ECO:0000313" key="3">
    <source>
        <dbReference type="Proteomes" id="UP000663879"/>
    </source>
</evidence>
<keyword evidence="3" id="KW-1185">Reference proteome</keyword>
<gene>
    <name evidence="2" type="ORF">OXX778_LOCUS17294</name>
</gene>
<feature type="region of interest" description="Disordered" evidence="1">
    <location>
        <begin position="28"/>
        <end position="54"/>
    </location>
</feature>
<sequence>MVTQAFFQLGVDLNVELVYEDPEAADFIEDENEQNDDEENEEIPNEQPTSAYGLGNSYGLYNHAATYPYAGLAGLNAHGLL</sequence>
<evidence type="ECO:0000313" key="2">
    <source>
        <dbReference type="EMBL" id="CAF1019260.1"/>
    </source>
</evidence>
<evidence type="ECO:0000256" key="1">
    <source>
        <dbReference type="SAM" id="MobiDB-lite"/>
    </source>
</evidence>
<dbReference type="EMBL" id="CAJNOC010004375">
    <property type="protein sequence ID" value="CAF1019260.1"/>
    <property type="molecule type" value="Genomic_DNA"/>
</dbReference>
<protein>
    <submittedName>
        <fullName evidence="2">Uncharacterized protein</fullName>
    </submittedName>
</protein>
<feature type="compositionally biased region" description="Acidic residues" evidence="1">
    <location>
        <begin position="28"/>
        <end position="44"/>
    </location>
</feature>
<name>A0A814I769_9BILA</name>